<dbReference type="InterPro" id="IPR035911">
    <property type="entry name" value="MurE/MurF_N"/>
</dbReference>
<dbReference type="Gene3D" id="3.40.1390.10">
    <property type="entry name" value="MurE/MurF, N-terminal domain"/>
    <property type="match status" value="1"/>
</dbReference>
<evidence type="ECO:0000313" key="7">
    <source>
        <dbReference type="EMBL" id="CAB4718295.1"/>
    </source>
</evidence>
<dbReference type="Pfam" id="PF08245">
    <property type="entry name" value="Mur_ligase_M"/>
    <property type="match status" value="1"/>
</dbReference>
<gene>
    <name evidence="6" type="ORF">UFOPK2510_00390</name>
    <name evidence="7" type="ORF">UFOPK2718_00275</name>
    <name evidence="8" type="ORF">UFOPK2936_00580</name>
    <name evidence="9" type="ORF">UFOPK3328_01250</name>
    <name evidence="10" type="ORF">UFOPK3779_00385</name>
    <name evidence="11" type="ORF">UFOPK3913_00548</name>
    <name evidence="5" type="ORF">UFOPK4107_00090</name>
</gene>
<evidence type="ECO:0000313" key="6">
    <source>
        <dbReference type="EMBL" id="CAB4686689.1"/>
    </source>
</evidence>
<dbReference type="Pfam" id="PF02875">
    <property type="entry name" value="Mur_ligase_C"/>
    <property type="match status" value="1"/>
</dbReference>
<dbReference type="EMBL" id="CAESAE010000001">
    <property type="protein sequence ID" value="CAB4330051.1"/>
    <property type="molecule type" value="Genomic_DNA"/>
</dbReference>
<dbReference type="EMBL" id="CAEZYM010000002">
    <property type="protein sequence ID" value="CAB4718295.1"/>
    <property type="molecule type" value="Genomic_DNA"/>
</dbReference>
<dbReference type="GO" id="GO:0005737">
    <property type="term" value="C:cytoplasm"/>
    <property type="evidence" value="ECO:0007669"/>
    <property type="project" value="InterPro"/>
</dbReference>
<dbReference type="Pfam" id="PF01225">
    <property type="entry name" value="Mur_ligase"/>
    <property type="match status" value="1"/>
</dbReference>
<evidence type="ECO:0000313" key="8">
    <source>
        <dbReference type="EMBL" id="CAB4776835.1"/>
    </source>
</evidence>
<dbReference type="InterPro" id="IPR004101">
    <property type="entry name" value="Mur_ligase_C"/>
</dbReference>
<evidence type="ECO:0000313" key="5">
    <source>
        <dbReference type="EMBL" id="CAB4330051.1"/>
    </source>
</evidence>
<dbReference type="HAMAP" id="MF_00208">
    <property type="entry name" value="MurE"/>
    <property type="match status" value="1"/>
</dbReference>
<dbReference type="EMBL" id="CAFBLD010000008">
    <property type="protein sequence ID" value="CAB4874141.1"/>
    <property type="molecule type" value="Genomic_DNA"/>
</dbReference>
<organism evidence="7">
    <name type="scientific">freshwater metagenome</name>
    <dbReference type="NCBI Taxonomy" id="449393"/>
    <lineage>
        <taxon>unclassified sequences</taxon>
        <taxon>metagenomes</taxon>
        <taxon>ecological metagenomes</taxon>
    </lineage>
</organism>
<accession>A0A6J6RB89</accession>
<dbReference type="GO" id="GO:0005524">
    <property type="term" value="F:ATP binding"/>
    <property type="evidence" value="ECO:0007669"/>
    <property type="project" value="InterPro"/>
</dbReference>
<reference evidence="7" key="1">
    <citation type="submission" date="2020-05" db="EMBL/GenBank/DDBJ databases">
        <authorList>
            <person name="Chiriac C."/>
            <person name="Salcher M."/>
            <person name="Ghai R."/>
            <person name="Kavagutti S V."/>
        </authorList>
    </citation>
    <scope>NUCLEOTIDE SEQUENCE</scope>
</reference>
<evidence type="ECO:0000313" key="11">
    <source>
        <dbReference type="EMBL" id="CAB4972536.1"/>
    </source>
</evidence>
<feature type="domain" description="Mur ligase C-terminal" evidence="3">
    <location>
        <begin position="339"/>
        <end position="465"/>
    </location>
</feature>
<dbReference type="InterPro" id="IPR000713">
    <property type="entry name" value="Mur_ligase_N"/>
</dbReference>
<protein>
    <submittedName>
        <fullName evidence="7">Unannotated protein</fullName>
    </submittedName>
</protein>
<dbReference type="SUPFAM" id="SSF53244">
    <property type="entry name" value="MurD-like peptide ligases, peptide-binding domain"/>
    <property type="match status" value="1"/>
</dbReference>
<evidence type="ECO:0000259" key="2">
    <source>
        <dbReference type="Pfam" id="PF01225"/>
    </source>
</evidence>
<dbReference type="EMBL" id="CAFBNH010000002">
    <property type="protein sequence ID" value="CAB4938930.1"/>
    <property type="molecule type" value="Genomic_DNA"/>
</dbReference>
<feature type="domain" description="Mur ligase central" evidence="4">
    <location>
        <begin position="116"/>
        <end position="317"/>
    </location>
</feature>
<evidence type="ECO:0000313" key="10">
    <source>
        <dbReference type="EMBL" id="CAB4938930.1"/>
    </source>
</evidence>
<dbReference type="SUPFAM" id="SSF53623">
    <property type="entry name" value="MurD-like peptide ligases, catalytic domain"/>
    <property type="match status" value="1"/>
</dbReference>
<dbReference type="PANTHER" id="PTHR23135:SF4">
    <property type="entry name" value="UDP-N-ACETYLMURAMOYL-L-ALANYL-D-GLUTAMATE--2,6-DIAMINOPIMELATE LIGASE MURE HOMOLOG, CHLOROPLASTIC"/>
    <property type="match status" value="1"/>
</dbReference>
<dbReference type="NCBIfam" id="NF001124">
    <property type="entry name" value="PRK00139.1-2"/>
    <property type="match status" value="1"/>
</dbReference>
<evidence type="ECO:0000259" key="3">
    <source>
        <dbReference type="Pfam" id="PF02875"/>
    </source>
</evidence>
<evidence type="ECO:0000259" key="4">
    <source>
        <dbReference type="Pfam" id="PF08245"/>
    </source>
</evidence>
<dbReference type="InterPro" id="IPR036615">
    <property type="entry name" value="Mur_ligase_C_dom_sf"/>
</dbReference>
<dbReference type="SUPFAM" id="SSF63418">
    <property type="entry name" value="MurE/MurF N-terminal domain"/>
    <property type="match status" value="1"/>
</dbReference>
<dbReference type="EMBL" id="CAFBOC010000004">
    <property type="protein sequence ID" value="CAB4972536.1"/>
    <property type="molecule type" value="Genomic_DNA"/>
</dbReference>
<dbReference type="InterPro" id="IPR036565">
    <property type="entry name" value="Mur-like_cat_sf"/>
</dbReference>
<dbReference type="AlphaFoldDB" id="A0A6J6RB89"/>
<name>A0A6J6RB89_9ZZZZ</name>
<dbReference type="Gene3D" id="3.90.190.20">
    <property type="entry name" value="Mur ligase, C-terminal domain"/>
    <property type="match status" value="1"/>
</dbReference>
<evidence type="ECO:0000313" key="9">
    <source>
        <dbReference type="EMBL" id="CAB4874141.1"/>
    </source>
</evidence>
<dbReference type="InterPro" id="IPR013221">
    <property type="entry name" value="Mur_ligase_cen"/>
</dbReference>
<dbReference type="NCBIfam" id="NF001126">
    <property type="entry name" value="PRK00139.1-4"/>
    <property type="match status" value="1"/>
</dbReference>
<feature type="domain" description="Mur ligase N-terminal catalytic" evidence="2">
    <location>
        <begin position="30"/>
        <end position="100"/>
    </location>
</feature>
<dbReference type="InterPro" id="IPR005761">
    <property type="entry name" value="UDP-N-AcMur-Glu-dNH2Pim_ligase"/>
</dbReference>
<dbReference type="Gene3D" id="3.40.1190.10">
    <property type="entry name" value="Mur-like, catalytic domain"/>
    <property type="match status" value="1"/>
</dbReference>
<sequence length="493" mass="53051">MERPLFPVTKSLASIASLLGVQTKSGDLLISGMTHNSTEIQEGDLFLAFAGEKFHGARFAKDAKKLGAKAVLTDAEGSMLCEGMPVVVVENPRSAAGDLSAWFYGEPTRDIFSVGITGTNGKTTTSTLLHQIWTHAGHESGLIGTVETRIGRDVVASKRTTPESADLQALVATMRERHVRNLAMEVSSHAMSLSRIKGSHFNIAAFTNLTQDHLDFHHTMEEYFQAKASFFTFEYADLAIINGDTEFGIRLLGQTQLPTVRISRYDAKADWSYVNAVATSAGFDVAIRGVGGILIEGSIPFHGNFNLDNVLLAVAIAFESGVDSLDIAGALAVLTGAQGRLEPINIGQNFRAFVDYAHSPDAVSRVLSACREMTDGKVIAVLGCGGDRDSSKRPLMGEALVAGSDIAIFTSDNPRSEDPEKILRQMVDSVELSTTRRVVLDRKTAIEQAVKVANDGDVVIILGKGHELGQEILGIIHPFDDRLLLAQAIEGRS</sequence>
<dbReference type="GO" id="GO:0016881">
    <property type="term" value="F:acid-amino acid ligase activity"/>
    <property type="evidence" value="ECO:0007669"/>
    <property type="project" value="InterPro"/>
</dbReference>
<dbReference type="EMBL" id="CAEZXO010000002">
    <property type="protein sequence ID" value="CAB4686689.1"/>
    <property type="molecule type" value="Genomic_DNA"/>
</dbReference>
<comment type="similarity">
    <text evidence="1">Belongs to the MurCDEF family. MurE subfamily.</text>
</comment>
<dbReference type="EMBL" id="CAEZZW010000002">
    <property type="protein sequence ID" value="CAB4776835.1"/>
    <property type="molecule type" value="Genomic_DNA"/>
</dbReference>
<dbReference type="PANTHER" id="PTHR23135">
    <property type="entry name" value="MUR LIGASE FAMILY MEMBER"/>
    <property type="match status" value="1"/>
</dbReference>
<evidence type="ECO:0000256" key="1">
    <source>
        <dbReference type="ARBA" id="ARBA00005898"/>
    </source>
</evidence>
<dbReference type="GO" id="GO:0051301">
    <property type="term" value="P:cell division"/>
    <property type="evidence" value="ECO:0007669"/>
    <property type="project" value="InterPro"/>
</dbReference>
<dbReference type="NCBIfam" id="TIGR01085">
    <property type="entry name" value="murE"/>
    <property type="match status" value="1"/>
</dbReference>
<proteinExistence type="inferred from homology"/>
<dbReference type="GO" id="GO:0008360">
    <property type="term" value="P:regulation of cell shape"/>
    <property type="evidence" value="ECO:0007669"/>
    <property type="project" value="InterPro"/>
</dbReference>